<keyword evidence="2" id="KW-1185">Reference proteome</keyword>
<evidence type="ECO:0000313" key="2">
    <source>
        <dbReference type="Proteomes" id="UP000656813"/>
    </source>
</evidence>
<evidence type="ECO:0000313" key="1">
    <source>
        <dbReference type="EMBL" id="GGH83620.1"/>
    </source>
</evidence>
<accession>A0A8J3EM39</accession>
<protein>
    <submittedName>
        <fullName evidence="1">Uncharacterized protein</fullName>
    </submittedName>
</protein>
<proteinExistence type="predicted"/>
<reference evidence="1" key="2">
    <citation type="submission" date="2020-09" db="EMBL/GenBank/DDBJ databases">
        <authorList>
            <person name="Sun Q."/>
            <person name="Zhou Y."/>
        </authorList>
    </citation>
    <scope>NUCLEOTIDE SEQUENCE</scope>
    <source>
        <strain evidence="1">CGMCC 1.12777</strain>
    </source>
</reference>
<name>A0A8J3EM39_9BACL</name>
<dbReference type="EMBL" id="BMFV01000018">
    <property type="protein sequence ID" value="GGH83620.1"/>
    <property type="molecule type" value="Genomic_DNA"/>
</dbReference>
<gene>
    <name evidence="1" type="ORF">GCM10007096_24790</name>
</gene>
<organism evidence="1 2">
    <name type="scientific">Pullulanibacillus pueri</name>
    <dbReference type="NCBI Taxonomy" id="1437324"/>
    <lineage>
        <taxon>Bacteria</taxon>
        <taxon>Bacillati</taxon>
        <taxon>Bacillota</taxon>
        <taxon>Bacilli</taxon>
        <taxon>Bacillales</taxon>
        <taxon>Sporolactobacillaceae</taxon>
        <taxon>Pullulanibacillus</taxon>
    </lineage>
</organism>
<dbReference type="AlphaFoldDB" id="A0A8J3EM39"/>
<comment type="caution">
    <text evidence="1">The sequence shown here is derived from an EMBL/GenBank/DDBJ whole genome shotgun (WGS) entry which is preliminary data.</text>
</comment>
<sequence length="83" mass="9908">MEGLKLIETTVEYLYETKDLREKHIKLMEQEGWKDISGAGRRVKDGRSRVLAKEEDYEWYGCFIKSSKYADTFNHIIRDFERG</sequence>
<dbReference type="RefSeq" id="WP_188497683.1">
    <property type="nucleotide sequence ID" value="NZ_BMFV01000018.1"/>
</dbReference>
<dbReference type="Proteomes" id="UP000656813">
    <property type="component" value="Unassembled WGS sequence"/>
</dbReference>
<reference evidence="1" key="1">
    <citation type="journal article" date="2014" name="Int. J. Syst. Evol. Microbiol.">
        <title>Complete genome sequence of Corynebacterium casei LMG S-19264T (=DSM 44701T), isolated from a smear-ripened cheese.</title>
        <authorList>
            <consortium name="US DOE Joint Genome Institute (JGI-PGF)"/>
            <person name="Walter F."/>
            <person name="Albersmeier A."/>
            <person name="Kalinowski J."/>
            <person name="Ruckert C."/>
        </authorList>
    </citation>
    <scope>NUCLEOTIDE SEQUENCE</scope>
    <source>
        <strain evidence="1">CGMCC 1.12777</strain>
    </source>
</reference>